<dbReference type="Proteomes" id="UP000663828">
    <property type="component" value="Unassembled WGS sequence"/>
</dbReference>
<dbReference type="SMART" id="SM00413">
    <property type="entry name" value="ETS"/>
    <property type="match status" value="1"/>
</dbReference>
<dbReference type="AlphaFoldDB" id="A0A813X614"/>
<dbReference type="GO" id="GO:0030154">
    <property type="term" value="P:cell differentiation"/>
    <property type="evidence" value="ECO:0007669"/>
    <property type="project" value="TreeGrafter"/>
</dbReference>
<evidence type="ECO:0000256" key="1">
    <source>
        <dbReference type="ARBA" id="ARBA00005562"/>
    </source>
</evidence>
<dbReference type="Gene3D" id="1.10.10.10">
    <property type="entry name" value="Winged helix-like DNA-binding domain superfamily/Winged helix DNA-binding domain"/>
    <property type="match status" value="1"/>
</dbReference>
<evidence type="ECO:0000313" key="5">
    <source>
        <dbReference type="EMBL" id="CAF0738783.1"/>
    </source>
</evidence>
<gene>
    <name evidence="5" type="ORF">EDS130_LOCUS1589</name>
    <name evidence="6" type="ORF">XAT740_LOCUS6195</name>
</gene>
<feature type="domain" description="ETS" evidence="4">
    <location>
        <begin position="76"/>
        <end position="159"/>
    </location>
</feature>
<evidence type="ECO:0000313" key="6">
    <source>
        <dbReference type="EMBL" id="CAF0865129.1"/>
    </source>
</evidence>
<proteinExistence type="inferred from homology"/>
<evidence type="ECO:0000256" key="3">
    <source>
        <dbReference type="RuleBase" id="RU004019"/>
    </source>
</evidence>
<name>A0A813X614_ADIRI</name>
<reference evidence="6" key="1">
    <citation type="submission" date="2021-02" db="EMBL/GenBank/DDBJ databases">
        <authorList>
            <person name="Nowell W R."/>
        </authorList>
    </citation>
    <scope>NUCLEOTIDE SEQUENCE</scope>
</reference>
<sequence length="180" mass="21098">MASNNDDLMELNILDDCLWSEGWEPDLIKDLAEEGIEFSTLLEMVHNPPRIPANALPVDPKTWTVTDPVTGRRRPPRLFEFLLLLLKNPDYQSFISFKDLSKGVFEIHEPEEVAYLWQQIKNRQATQDMTYDKLARAVRWYYKKGLMVKTNTKYTFQFSRELLQDIVADQPDDIARMNQS</sequence>
<evidence type="ECO:0000313" key="7">
    <source>
        <dbReference type="Proteomes" id="UP000663828"/>
    </source>
</evidence>
<dbReference type="EMBL" id="CAJNOR010000279">
    <property type="protein sequence ID" value="CAF0865129.1"/>
    <property type="molecule type" value="Genomic_DNA"/>
</dbReference>
<dbReference type="PRINTS" id="PR00454">
    <property type="entry name" value="ETSDOMAIN"/>
</dbReference>
<keyword evidence="7" id="KW-1185">Reference proteome</keyword>
<dbReference type="PROSITE" id="PS50061">
    <property type="entry name" value="ETS_DOMAIN_3"/>
    <property type="match status" value="1"/>
</dbReference>
<dbReference type="Proteomes" id="UP000663852">
    <property type="component" value="Unassembled WGS sequence"/>
</dbReference>
<dbReference type="GO" id="GO:0000981">
    <property type="term" value="F:DNA-binding transcription factor activity, RNA polymerase II-specific"/>
    <property type="evidence" value="ECO:0007669"/>
    <property type="project" value="TreeGrafter"/>
</dbReference>
<dbReference type="EMBL" id="CAJNOJ010000004">
    <property type="protein sequence ID" value="CAF0738783.1"/>
    <property type="molecule type" value="Genomic_DNA"/>
</dbReference>
<protein>
    <recommendedName>
        <fullName evidence="4">ETS domain-containing protein</fullName>
    </recommendedName>
</protein>
<dbReference type="Pfam" id="PF00178">
    <property type="entry name" value="Ets"/>
    <property type="match status" value="1"/>
</dbReference>
<keyword evidence="2 3" id="KW-0238">DNA-binding</keyword>
<keyword evidence="3" id="KW-0539">Nucleus</keyword>
<dbReference type="InterPro" id="IPR036388">
    <property type="entry name" value="WH-like_DNA-bd_sf"/>
</dbReference>
<evidence type="ECO:0000259" key="4">
    <source>
        <dbReference type="PROSITE" id="PS50061"/>
    </source>
</evidence>
<dbReference type="SUPFAM" id="SSF46785">
    <property type="entry name" value="Winged helix' DNA-binding domain"/>
    <property type="match status" value="1"/>
</dbReference>
<dbReference type="GO" id="GO:0043565">
    <property type="term" value="F:sequence-specific DNA binding"/>
    <property type="evidence" value="ECO:0007669"/>
    <property type="project" value="InterPro"/>
</dbReference>
<dbReference type="OrthoDB" id="5975550at2759"/>
<dbReference type="InterPro" id="IPR046328">
    <property type="entry name" value="ETS_fam"/>
</dbReference>
<accession>A0A813X614</accession>
<dbReference type="InterPro" id="IPR000418">
    <property type="entry name" value="Ets_dom"/>
</dbReference>
<organism evidence="6 7">
    <name type="scientific">Adineta ricciae</name>
    <name type="common">Rotifer</name>
    <dbReference type="NCBI Taxonomy" id="249248"/>
    <lineage>
        <taxon>Eukaryota</taxon>
        <taxon>Metazoa</taxon>
        <taxon>Spiralia</taxon>
        <taxon>Gnathifera</taxon>
        <taxon>Rotifera</taxon>
        <taxon>Eurotatoria</taxon>
        <taxon>Bdelloidea</taxon>
        <taxon>Adinetida</taxon>
        <taxon>Adinetidae</taxon>
        <taxon>Adineta</taxon>
    </lineage>
</organism>
<comment type="subcellular location">
    <subcellularLocation>
        <location evidence="3">Nucleus</location>
    </subcellularLocation>
</comment>
<comment type="caution">
    <text evidence="6">The sequence shown here is derived from an EMBL/GenBank/DDBJ whole genome shotgun (WGS) entry which is preliminary data.</text>
</comment>
<dbReference type="PANTHER" id="PTHR11849">
    <property type="entry name" value="ETS"/>
    <property type="match status" value="1"/>
</dbReference>
<comment type="similarity">
    <text evidence="1 3">Belongs to the ETS family.</text>
</comment>
<dbReference type="InterPro" id="IPR036390">
    <property type="entry name" value="WH_DNA-bd_sf"/>
</dbReference>
<dbReference type="GO" id="GO:0005634">
    <property type="term" value="C:nucleus"/>
    <property type="evidence" value="ECO:0007669"/>
    <property type="project" value="UniProtKB-SubCell"/>
</dbReference>
<evidence type="ECO:0000256" key="2">
    <source>
        <dbReference type="ARBA" id="ARBA00023125"/>
    </source>
</evidence>